<sequence>MQDQVATMWHRKNPFQLPFREIHSLPWTGPSPTETTPAATALCTWSLKEVALACSNTSRVNSAPISERRGRS</sequence>
<organism evidence="1 2">
    <name type="scientific">Thanatephorus cucumeris (strain AG1-IA)</name>
    <name type="common">Rice sheath blight fungus</name>
    <name type="synonym">Rhizoctonia solani</name>
    <dbReference type="NCBI Taxonomy" id="983506"/>
    <lineage>
        <taxon>Eukaryota</taxon>
        <taxon>Fungi</taxon>
        <taxon>Dikarya</taxon>
        <taxon>Basidiomycota</taxon>
        <taxon>Agaricomycotina</taxon>
        <taxon>Agaricomycetes</taxon>
        <taxon>Cantharellales</taxon>
        <taxon>Ceratobasidiaceae</taxon>
        <taxon>Rhizoctonia</taxon>
        <taxon>Rhizoctonia solani AG-1</taxon>
    </lineage>
</organism>
<evidence type="ECO:0000313" key="1">
    <source>
        <dbReference type="EMBL" id="ELU45909.1"/>
    </source>
</evidence>
<proteinExistence type="predicted"/>
<comment type="caution">
    <text evidence="1">The sequence shown here is derived from an EMBL/GenBank/DDBJ whole genome shotgun (WGS) entry which is preliminary data.</text>
</comment>
<reference evidence="1 2" key="1">
    <citation type="journal article" date="2013" name="Nat. Commun.">
        <title>The evolution and pathogenic mechanisms of the rice sheath blight pathogen.</title>
        <authorList>
            <person name="Zheng A."/>
            <person name="Lin R."/>
            <person name="Xu L."/>
            <person name="Qin P."/>
            <person name="Tang C."/>
            <person name="Ai P."/>
            <person name="Zhang D."/>
            <person name="Liu Y."/>
            <person name="Sun Z."/>
            <person name="Feng H."/>
            <person name="Wang Y."/>
            <person name="Chen Y."/>
            <person name="Liang X."/>
            <person name="Fu R."/>
            <person name="Li Q."/>
            <person name="Zhang J."/>
            <person name="Yu X."/>
            <person name="Xie Z."/>
            <person name="Ding L."/>
            <person name="Guan P."/>
            <person name="Tang J."/>
            <person name="Liang Y."/>
            <person name="Wang S."/>
            <person name="Deng Q."/>
            <person name="Li S."/>
            <person name="Zhu J."/>
            <person name="Wang L."/>
            <person name="Liu H."/>
            <person name="Li P."/>
        </authorList>
    </citation>
    <scope>NUCLEOTIDE SEQUENCE [LARGE SCALE GENOMIC DNA]</scope>
    <source>
        <strain evidence="2">AG-1 IA</strain>
    </source>
</reference>
<dbReference type="Proteomes" id="UP000011668">
    <property type="component" value="Unassembled WGS sequence"/>
</dbReference>
<protein>
    <submittedName>
        <fullName evidence="1">Uncharacterized protein</fullName>
    </submittedName>
</protein>
<name>L8XB43_THACA</name>
<gene>
    <name evidence="1" type="ORF">AG1IA_00051</name>
</gene>
<dbReference type="EMBL" id="AFRT01000017">
    <property type="protein sequence ID" value="ELU45909.1"/>
    <property type="molecule type" value="Genomic_DNA"/>
</dbReference>
<dbReference type="AlphaFoldDB" id="L8XB43"/>
<evidence type="ECO:0000313" key="2">
    <source>
        <dbReference type="Proteomes" id="UP000011668"/>
    </source>
</evidence>
<accession>L8XB43</accession>
<dbReference type="HOGENOM" id="CLU_2723925_0_0_1"/>
<keyword evidence="2" id="KW-1185">Reference proteome</keyword>